<proteinExistence type="inferred from homology"/>
<gene>
    <name evidence="4" type="primary">dctP</name>
    <name evidence="4" type="ORF">RWE15_02690</name>
</gene>
<evidence type="ECO:0000256" key="1">
    <source>
        <dbReference type="ARBA" id="ARBA00009023"/>
    </source>
</evidence>
<dbReference type="InterPro" id="IPR018389">
    <property type="entry name" value="DctP_fam"/>
</dbReference>
<dbReference type="Pfam" id="PF03480">
    <property type="entry name" value="DctP"/>
    <property type="match status" value="1"/>
</dbReference>
<organism evidence="4 5">
    <name type="scientific">Tigheibacillus halophilus</name>
    <dbReference type="NCBI Taxonomy" id="361280"/>
    <lineage>
        <taxon>Bacteria</taxon>
        <taxon>Bacillati</taxon>
        <taxon>Bacillota</taxon>
        <taxon>Bacilli</taxon>
        <taxon>Bacillales</taxon>
        <taxon>Bacillaceae</taxon>
        <taxon>Tigheibacillus</taxon>
    </lineage>
</organism>
<name>A0ABU5C2K6_9BACI</name>
<accession>A0ABU5C2K6</accession>
<evidence type="ECO:0000256" key="3">
    <source>
        <dbReference type="ARBA" id="ARBA00022729"/>
    </source>
</evidence>
<evidence type="ECO:0000256" key="2">
    <source>
        <dbReference type="ARBA" id="ARBA00022448"/>
    </source>
</evidence>
<evidence type="ECO:0000313" key="5">
    <source>
        <dbReference type="Proteomes" id="UP001281447"/>
    </source>
</evidence>
<dbReference type="PANTHER" id="PTHR33376">
    <property type="match status" value="1"/>
</dbReference>
<keyword evidence="2" id="KW-0813">Transport</keyword>
<protein>
    <submittedName>
        <fullName evidence="4">TRAP transporter substrate-binding protein DctP</fullName>
    </submittedName>
</protein>
<comment type="similarity">
    <text evidence="1">Belongs to the bacterial solute-binding protein 7 family.</text>
</comment>
<dbReference type="PANTHER" id="PTHR33376:SF7">
    <property type="entry name" value="C4-DICARBOXYLATE-BINDING PROTEIN DCTB"/>
    <property type="match status" value="1"/>
</dbReference>
<keyword evidence="3" id="KW-0732">Signal</keyword>
<dbReference type="EMBL" id="JAWDIP010000003">
    <property type="protein sequence ID" value="MDY0393541.1"/>
    <property type="molecule type" value="Genomic_DNA"/>
</dbReference>
<dbReference type="NCBIfam" id="NF037995">
    <property type="entry name" value="TRAP_S1"/>
    <property type="match status" value="1"/>
</dbReference>
<dbReference type="Proteomes" id="UP001281447">
    <property type="component" value="Unassembled WGS sequence"/>
</dbReference>
<dbReference type="Gene3D" id="3.40.190.170">
    <property type="entry name" value="Bacterial extracellular solute-binding protein, family 7"/>
    <property type="match status" value="1"/>
</dbReference>
<reference evidence="4 5" key="1">
    <citation type="submission" date="2023-10" db="EMBL/GenBank/DDBJ databases">
        <title>Virgibacillus halophilus 5B73C genome.</title>
        <authorList>
            <person name="Miliotis G."/>
            <person name="Sengupta P."/>
            <person name="Hameed A."/>
            <person name="Chuvochina M."/>
            <person name="Mcdonagh F."/>
            <person name="Simpson A.C."/>
            <person name="Singh N.K."/>
            <person name="Rekha P.D."/>
            <person name="Raman K."/>
            <person name="Hugenholtz P."/>
            <person name="Venkateswaran K."/>
        </authorList>
    </citation>
    <scope>NUCLEOTIDE SEQUENCE [LARGE SCALE GENOMIC DNA]</scope>
    <source>
        <strain evidence="4 5">5B73C</strain>
    </source>
</reference>
<keyword evidence="5" id="KW-1185">Reference proteome</keyword>
<comment type="caution">
    <text evidence="4">The sequence shown here is derived from an EMBL/GenBank/DDBJ whole genome shotgun (WGS) entry which is preliminary data.</text>
</comment>
<dbReference type="InterPro" id="IPR038404">
    <property type="entry name" value="TRAP_DctP_sf"/>
</dbReference>
<evidence type="ECO:0000313" key="4">
    <source>
        <dbReference type="EMBL" id="MDY0393541.1"/>
    </source>
</evidence>
<sequence>MKGLAFWPNGFKHITNSEREIKEPSDLKGLKIRTHGGEILNDSYKQFGAASTKIAFNDVYQALQLGTIDGQENNLTNIKSQSYDEVQGYLSLTNHTRTEYGLVANKGWWDDLNDQTKKLLSDAVDEATKKGRELAKKESEEALKEIEAAGKMKVHKMTEEEHDKFVQILQPVIDKWSKKMDPEIIENILDMQK</sequence>